<dbReference type="SUPFAM" id="SSF52540">
    <property type="entry name" value="P-loop containing nucleoside triphosphate hydrolases"/>
    <property type="match status" value="1"/>
</dbReference>
<dbReference type="NCBIfam" id="TIGR00017">
    <property type="entry name" value="cmk"/>
    <property type="match status" value="1"/>
</dbReference>
<evidence type="ECO:0000313" key="12">
    <source>
        <dbReference type="Proteomes" id="UP000707451"/>
    </source>
</evidence>
<comment type="caution">
    <text evidence="11">The sequence shown here is derived from an EMBL/GenBank/DDBJ whole genome shotgun (WGS) entry which is preliminary data.</text>
</comment>
<dbReference type="EMBL" id="JAHRHY010000022">
    <property type="protein sequence ID" value="KAG9061715.1"/>
    <property type="molecule type" value="Genomic_DNA"/>
</dbReference>
<dbReference type="InterPro" id="IPR003136">
    <property type="entry name" value="Cytidylate_kin"/>
</dbReference>
<keyword evidence="12" id="KW-1185">Reference proteome</keyword>
<dbReference type="CDD" id="cd02019">
    <property type="entry name" value="NK"/>
    <property type="match status" value="1"/>
</dbReference>
<keyword evidence="5" id="KW-0418">Kinase</keyword>
<evidence type="ECO:0000256" key="5">
    <source>
        <dbReference type="ARBA" id="ARBA00022777"/>
    </source>
</evidence>
<dbReference type="GO" id="GO:0036431">
    <property type="term" value="F:dCMP kinase activity"/>
    <property type="evidence" value="ECO:0007669"/>
    <property type="project" value="InterPro"/>
</dbReference>
<dbReference type="Gene3D" id="3.40.50.300">
    <property type="entry name" value="P-loop containing nucleotide triphosphate hydrolases"/>
    <property type="match status" value="1"/>
</dbReference>
<evidence type="ECO:0000313" key="11">
    <source>
        <dbReference type="EMBL" id="KAG9061715.1"/>
    </source>
</evidence>
<keyword evidence="4" id="KW-0547">Nucleotide-binding</keyword>
<accession>A0A9P7XI32</accession>
<evidence type="ECO:0000256" key="7">
    <source>
        <dbReference type="ARBA" id="ARBA00047615"/>
    </source>
</evidence>
<evidence type="ECO:0000256" key="6">
    <source>
        <dbReference type="ARBA" id="ARBA00022840"/>
    </source>
</evidence>
<dbReference type="InterPro" id="IPR011994">
    <property type="entry name" value="Cytidylate_kinase_dom"/>
</dbReference>
<proteinExistence type="inferred from homology"/>
<dbReference type="Pfam" id="PF02224">
    <property type="entry name" value="Cytidylate_kin"/>
    <property type="match status" value="1"/>
</dbReference>
<dbReference type="GO" id="GO:0005524">
    <property type="term" value="F:ATP binding"/>
    <property type="evidence" value="ECO:0007669"/>
    <property type="project" value="UniProtKB-KW"/>
</dbReference>
<protein>
    <recommendedName>
        <fullName evidence="2">(d)CMP kinase</fullName>
        <ecNumber evidence="2">2.7.4.25</ecNumber>
    </recommendedName>
</protein>
<reference evidence="11" key="1">
    <citation type="submission" date="2021-06" db="EMBL/GenBank/DDBJ databases">
        <title>Genome Sequence of Mortierella hyaline Strain SCG-10, a Cold-Adapted, Nitrate-Reducing Fungus Isolated from Soil in Minnesota, USA.</title>
        <authorList>
            <person name="Aldossari N."/>
        </authorList>
    </citation>
    <scope>NUCLEOTIDE SEQUENCE</scope>
    <source>
        <strain evidence="11">SCG-10</strain>
    </source>
</reference>
<dbReference type="Proteomes" id="UP000707451">
    <property type="component" value="Unassembled WGS sequence"/>
</dbReference>
<dbReference type="EC" id="2.7.4.25" evidence="2"/>
<dbReference type="AlphaFoldDB" id="A0A9P7XI32"/>
<feature type="region of interest" description="Disordered" evidence="9">
    <location>
        <begin position="204"/>
        <end position="251"/>
    </location>
</feature>
<dbReference type="HAMAP" id="MF_00238">
    <property type="entry name" value="Cytidyl_kinase_type1"/>
    <property type="match status" value="1"/>
</dbReference>
<evidence type="ECO:0000256" key="4">
    <source>
        <dbReference type="ARBA" id="ARBA00022741"/>
    </source>
</evidence>
<evidence type="ECO:0000256" key="8">
    <source>
        <dbReference type="ARBA" id="ARBA00048478"/>
    </source>
</evidence>
<evidence type="ECO:0000256" key="9">
    <source>
        <dbReference type="SAM" id="MobiDB-lite"/>
    </source>
</evidence>
<dbReference type="GO" id="GO:0015949">
    <property type="term" value="P:nucleobase-containing small molecule interconversion"/>
    <property type="evidence" value="ECO:0007669"/>
    <property type="project" value="TreeGrafter"/>
</dbReference>
<evidence type="ECO:0000256" key="1">
    <source>
        <dbReference type="ARBA" id="ARBA00009427"/>
    </source>
</evidence>
<dbReference type="PANTHER" id="PTHR21299">
    <property type="entry name" value="CYTIDYLATE KINASE/PANTOATE-BETA-ALANINE LIGASE"/>
    <property type="match status" value="1"/>
</dbReference>
<feature type="domain" description="Cytidylate kinase" evidence="10">
    <location>
        <begin position="31"/>
        <end position="267"/>
    </location>
</feature>
<dbReference type="CDD" id="cd02020">
    <property type="entry name" value="CMPK"/>
    <property type="match status" value="1"/>
</dbReference>
<organism evidence="11 12">
    <name type="scientific">Linnemannia hyalina</name>
    <dbReference type="NCBI Taxonomy" id="64524"/>
    <lineage>
        <taxon>Eukaryota</taxon>
        <taxon>Fungi</taxon>
        <taxon>Fungi incertae sedis</taxon>
        <taxon>Mucoromycota</taxon>
        <taxon>Mortierellomycotina</taxon>
        <taxon>Mortierellomycetes</taxon>
        <taxon>Mortierellales</taxon>
        <taxon>Mortierellaceae</taxon>
        <taxon>Linnemannia</taxon>
    </lineage>
</organism>
<gene>
    <name evidence="11" type="ORF">KI688_006864</name>
</gene>
<dbReference type="OrthoDB" id="10263145at2759"/>
<name>A0A9P7XI32_9FUNG</name>
<keyword evidence="3" id="KW-0808">Transferase</keyword>
<evidence type="ECO:0000256" key="2">
    <source>
        <dbReference type="ARBA" id="ARBA00012906"/>
    </source>
</evidence>
<comment type="catalytic activity">
    <reaction evidence="7">
        <text>dCMP + ATP = dCDP + ADP</text>
        <dbReference type="Rhea" id="RHEA:25094"/>
        <dbReference type="ChEBI" id="CHEBI:30616"/>
        <dbReference type="ChEBI" id="CHEBI:57566"/>
        <dbReference type="ChEBI" id="CHEBI:58593"/>
        <dbReference type="ChEBI" id="CHEBI:456216"/>
        <dbReference type="EC" id="2.7.4.25"/>
    </reaction>
</comment>
<dbReference type="GO" id="GO:0005829">
    <property type="term" value="C:cytosol"/>
    <property type="evidence" value="ECO:0007669"/>
    <property type="project" value="TreeGrafter"/>
</dbReference>
<comment type="similarity">
    <text evidence="1">Belongs to the cytidylate kinase family. Type 1 subfamily.</text>
</comment>
<keyword evidence="6" id="KW-0067">ATP-binding</keyword>
<evidence type="ECO:0000256" key="3">
    <source>
        <dbReference type="ARBA" id="ARBA00022679"/>
    </source>
</evidence>
<sequence length="281" mass="30078">MAGRNIATRLITRAFSSSPKVTQKGTRPFQVAIDGPAASGKSTTAKMVAQRLGFDYIDTGAFYRCVTLAALSKGIDPSNQTQASQISNLAQSSHIGLNTVFSSSPSSLPTTRVFLDKKDVSSEIRTGTVSKHVSAVAAIGPVREAVLQKVRDMGATSTSHEGNSGRAGLVMDGRDIGTVVLPNADLKIFLVADSRVRAERRLQELAKSGSKEEGSDVETVQKDLERRDELDRTREASPLRKADDAVELDTSHLTIEGQVDAIVQEVHRRQKAASSSSPSSE</sequence>
<feature type="compositionally biased region" description="Basic and acidic residues" evidence="9">
    <location>
        <begin position="204"/>
        <end position="244"/>
    </location>
</feature>
<evidence type="ECO:0000259" key="10">
    <source>
        <dbReference type="Pfam" id="PF02224"/>
    </source>
</evidence>
<dbReference type="InterPro" id="IPR027417">
    <property type="entry name" value="P-loop_NTPase"/>
</dbReference>
<dbReference type="PANTHER" id="PTHR21299:SF2">
    <property type="entry name" value="CYTIDYLATE KINASE"/>
    <property type="match status" value="1"/>
</dbReference>
<comment type="catalytic activity">
    <reaction evidence="8">
        <text>CMP + ATP = CDP + ADP</text>
        <dbReference type="Rhea" id="RHEA:11600"/>
        <dbReference type="ChEBI" id="CHEBI:30616"/>
        <dbReference type="ChEBI" id="CHEBI:58069"/>
        <dbReference type="ChEBI" id="CHEBI:60377"/>
        <dbReference type="ChEBI" id="CHEBI:456216"/>
        <dbReference type="EC" id="2.7.4.25"/>
    </reaction>
</comment>